<reference evidence="1 2" key="1">
    <citation type="journal article" date="2015" name="BMC Genomics">
        <title>Comparative genomics and metabolic profiling of the genus Lysobacter.</title>
        <authorList>
            <person name="de Bruijn I."/>
            <person name="Cheng X."/>
            <person name="de Jager V."/>
            <person name="Exposito R.G."/>
            <person name="Watrous J."/>
            <person name="Patel N."/>
            <person name="Postma J."/>
            <person name="Dorrestein P.C."/>
            <person name="Kobayashi D."/>
            <person name="Raaijmakers J.M."/>
        </authorList>
    </citation>
    <scope>NUCLEOTIDE SEQUENCE [LARGE SCALE GENOMIC DNA]</scope>
    <source>
        <strain evidence="1 2">76</strain>
    </source>
</reference>
<keyword evidence="2" id="KW-1185">Reference proteome</keyword>
<protein>
    <submittedName>
        <fullName evidence="1">Uncharacterized protein</fullName>
    </submittedName>
</protein>
<dbReference type="Proteomes" id="UP000060787">
    <property type="component" value="Chromosome"/>
</dbReference>
<gene>
    <name evidence="1" type="ORF">LA76x_4036</name>
</gene>
<name>A0A0S2FF43_LYSAN</name>
<evidence type="ECO:0000313" key="1">
    <source>
        <dbReference type="EMBL" id="ALN82152.1"/>
    </source>
</evidence>
<organism evidence="1 2">
    <name type="scientific">Lysobacter antibioticus</name>
    <dbReference type="NCBI Taxonomy" id="84531"/>
    <lineage>
        <taxon>Bacteria</taxon>
        <taxon>Pseudomonadati</taxon>
        <taxon>Pseudomonadota</taxon>
        <taxon>Gammaproteobacteria</taxon>
        <taxon>Lysobacterales</taxon>
        <taxon>Lysobacteraceae</taxon>
        <taxon>Lysobacter</taxon>
    </lineage>
</organism>
<dbReference type="AlphaFoldDB" id="A0A0S2FF43"/>
<evidence type="ECO:0000313" key="2">
    <source>
        <dbReference type="Proteomes" id="UP000060787"/>
    </source>
</evidence>
<accession>A0A0S2FF43</accession>
<proteinExistence type="predicted"/>
<sequence>MPAPGFSDKTSLSYRKTPHVLCGALRVYACIASSELRQAFTAKAKAKAKAKATATAKLLLGSSGATATALLRPRDATCREALG</sequence>
<dbReference type="EMBL" id="CP011129">
    <property type="protein sequence ID" value="ALN82152.1"/>
    <property type="molecule type" value="Genomic_DNA"/>
</dbReference>
<dbReference type="PATRIC" id="fig|84531.8.peg.4043"/>
<dbReference type="KEGG" id="lab:LA76x_4036"/>